<dbReference type="PANTHER" id="PTHR33885">
    <property type="entry name" value="PHAGE SHOCK PROTEIN C"/>
    <property type="match status" value="1"/>
</dbReference>
<feature type="transmembrane region" description="Helical" evidence="6">
    <location>
        <begin position="34"/>
        <end position="54"/>
    </location>
</feature>
<dbReference type="EMBL" id="SRYR01000003">
    <property type="protein sequence ID" value="TGY42299.1"/>
    <property type="molecule type" value="Genomic_DNA"/>
</dbReference>
<gene>
    <name evidence="8" type="ORF">E5347_08745</name>
</gene>
<accession>A0A4S2DJD6</accession>
<dbReference type="RefSeq" id="WP_136006497.1">
    <property type="nucleotide sequence ID" value="NZ_SRYR01000003.1"/>
</dbReference>
<sequence length="60" mass="6791">MSRILYKSNSDKVISGVCGGIAEYFGFNSTTLRILVFLFMPITFWPYIALLILMPSNNLL</sequence>
<dbReference type="InterPro" id="IPR007168">
    <property type="entry name" value="Phageshock_PspC_N"/>
</dbReference>
<dbReference type="AlphaFoldDB" id="A0A4S2DJD6"/>
<evidence type="ECO:0000256" key="4">
    <source>
        <dbReference type="ARBA" id="ARBA00022989"/>
    </source>
</evidence>
<dbReference type="PANTHER" id="PTHR33885:SF3">
    <property type="entry name" value="PHAGE SHOCK PROTEIN C"/>
    <property type="match status" value="1"/>
</dbReference>
<name>A0A4S2DJD6_9CLOT</name>
<evidence type="ECO:0000256" key="6">
    <source>
        <dbReference type="SAM" id="Phobius"/>
    </source>
</evidence>
<keyword evidence="2" id="KW-1003">Cell membrane</keyword>
<proteinExistence type="predicted"/>
<comment type="caution">
    <text evidence="8">The sequence shown here is derived from an EMBL/GenBank/DDBJ whole genome shotgun (WGS) entry which is preliminary data.</text>
</comment>
<organism evidence="8 9">
    <name type="scientific">Clostridium sartagoforme</name>
    <dbReference type="NCBI Taxonomy" id="84031"/>
    <lineage>
        <taxon>Bacteria</taxon>
        <taxon>Bacillati</taxon>
        <taxon>Bacillota</taxon>
        <taxon>Clostridia</taxon>
        <taxon>Eubacteriales</taxon>
        <taxon>Clostridiaceae</taxon>
        <taxon>Clostridium</taxon>
    </lineage>
</organism>
<keyword evidence="9" id="KW-1185">Reference proteome</keyword>
<evidence type="ECO:0000256" key="2">
    <source>
        <dbReference type="ARBA" id="ARBA00022475"/>
    </source>
</evidence>
<evidence type="ECO:0000313" key="8">
    <source>
        <dbReference type="EMBL" id="TGY42299.1"/>
    </source>
</evidence>
<dbReference type="GO" id="GO:0005886">
    <property type="term" value="C:plasma membrane"/>
    <property type="evidence" value="ECO:0007669"/>
    <property type="project" value="UniProtKB-SubCell"/>
</dbReference>
<protein>
    <submittedName>
        <fullName evidence="8">PspC domain-containing protein</fullName>
    </submittedName>
</protein>
<evidence type="ECO:0000256" key="1">
    <source>
        <dbReference type="ARBA" id="ARBA00004162"/>
    </source>
</evidence>
<dbReference type="Proteomes" id="UP000306888">
    <property type="component" value="Unassembled WGS sequence"/>
</dbReference>
<keyword evidence="3 6" id="KW-0812">Transmembrane</keyword>
<evidence type="ECO:0000259" key="7">
    <source>
        <dbReference type="Pfam" id="PF04024"/>
    </source>
</evidence>
<comment type="subcellular location">
    <subcellularLocation>
        <location evidence="1">Cell membrane</location>
        <topology evidence="1">Single-pass membrane protein</topology>
    </subcellularLocation>
</comment>
<keyword evidence="4 6" id="KW-1133">Transmembrane helix</keyword>
<evidence type="ECO:0000256" key="3">
    <source>
        <dbReference type="ARBA" id="ARBA00022692"/>
    </source>
</evidence>
<feature type="domain" description="Phage shock protein PspC N-terminal" evidence="7">
    <location>
        <begin position="5"/>
        <end position="56"/>
    </location>
</feature>
<keyword evidence="5 6" id="KW-0472">Membrane</keyword>
<evidence type="ECO:0000313" key="9">
    <source>
        <dbReference type="Proteomes" id="UP000306888"/>
    </source>
</evidence>
<evidence type="ECO:0000256" key="5">
    <source>
        <dbReference type="ARBA" id="ARBA00023136"/>
    </source>
</evidence>
<dbReference type="InterPro" id="IPR052027">
    <property type="entry name" value="PspC"/>
</dbReference>
<dbReference type="Pfam" id="PF04024">
    <property type="entry name" value="PspC"/>
    <property type="match status" value="1"/>
</dbReference>
<reference evidence="8 9" key="1">
    <citation type="submission" date="2019-04" db="EMBL/GenBank/DDBJ databases">
        <title>Microbes associate with the intestines of laboratory mice.</title>
        <authorList>
            <person name="Navarre W."/>
            <person name="Wong E."/>
            <person name="Huang K."/>
            <person name="Tropini C."/>
            <person name="Ng K."/>
            <person name="Yu B."/>
        </authorList>
    </citation>
    <scope>NUCLEOTIDE SEQUENCE [LARGE SCALE GENOMIC DNA]</scope>
    <source>
        <strain evidence="8 9">NM50_B9-20</strain>
    </source>
</reference>
<dbReference type="OrthoDB" id="9815286at2"/>